<dbReference type="GO" id="GO:0005737">
    <property type="term" value="C:cytoplasm"/>
    <property type="evidence" value="ECO:0007669"/>
    <property type="project" value="TreeGrafter"/>
</dbReference>
<name>A0A8J8NLP6_HALGN</name>
<dbReference type="InterPro" id="IPR036249">
    <property type="entry name" value="Thioredoxin-like_sf"/>
</dbReference>
<dbReference type="EMBL" id="RRYP01013549">
    <property type="protein sequence ID" value="TNV76451.1"/>
    <property type="molecule type" value="Genomic_DNA"/>
</dbReference>
<dbReference type="SUPFAM" id="SSF52833">
    <property type="entry name" value="Thioredoxin-like"/>
    <property type="match status" value="1"/>
</dbReference>
<dbReference type="SFLD" id="SFLDS00019">
    <property type="entry name" value="Glutathione_Transferase_(cytos"/>
    <property type="match status" value="1"/>
</dbReference>
<proteinExistence type="predicted"/>
<sequence>MINDASVPRPPLNKAMPRLYGHFLCPYAERVRLALSARNVKFERCEINLKDKPQWHQEIEGGTIPLLELPAGEILKDSKVLMEYVEETYKNQGYSTLPPDAKLRAKLRMSIPLAESLFSAWIAVLSLRTYSEPEMKIFNAKLKEIESFLKDNSITAQFFLGTANPTQLDIHMYACLSRPYFTKNSVFHDELFKHMHFEECERIVKFIKAMQARPEFQAVLSKEITHHEYLKEVKTTAPGTKVALYLPIAH</sequence>
<reference evidence="3" key="1">
    <citation type="submission" date="2019-06" db="EMBL/GenBank/DDBJ databases">
        <authorList>
            <person name="Zheng W."/>
        </authorList>
    </citation>
    <scope>NUCLEOTIDE SEQUENCE</scope>
    <source>
        <strain evidence="3">QDHG01</strain>
    </source>
</reference>
<dbReference type="OrthoDB" id="424403at2759"/>
<feature type="domain" description="GST C-terminal" evidence="2">
    <location>
        <begin position="100"/>
        <end position="237"/>
    </location>
</feature>
<gene>
    <name evidence="3" type="ORF">FGO68_gene12864</name>
</gene>
<protein>
    <submittedName>
        <fullName evidence="3">Uncharacterized protein</fullName>
    </submittedName>
</protein>
<organism evidence="3 4">
    <name type="scientific">Halteria grandinella</name>
    <dbReference type="NCBI Taxonomy" id="5974"/>
    <lineage>
        <taxon>Eukaryota</taxon>
        <taxon>Sar</taxon>
        <taxon>Alveolata</taxon>
        <taxon>Ciliophora</taxon>
        <taxon>Intramacronucleata</taxon>
        <taxon>Spirotrichea</taxon>
        <taxon>Stichotrichia</taxon>
        <taxon>Sporadotrichida</taxon>
        <taxon>Halteriidae</taxon>
        <taxon>Halteria</taxon>
    </lineage>
</organism>
<dbReference type="Gene3D" id="1.20.1050.10">
    <property type="match status" value="1"/>
</dbReference>
<feature type="domain" description="GST N-terminal" evidence="1">
    <location>
        <begin position="15"/>
        <end position="93"/>
    </location>
</feature>
<dbReference type="AlphaFoldDB" id="A0A8J8NLP6"/>
<dbReference type="InterPro" id="IPR010987">
    <property type="entry name" value="Glutathione-S-Trfase_C-like"/>
</dbReference>
<evidence type="ECO:0000313" key="3">
    <source>
        <dbReference type="EMBL" id="TNV76451.1"/>
    </source>
</evidence>
<accession>A0A8J8NLP6</accession>
<dbReference type="InterPro" id="IPR004045">
    <property type="entry name" value="Glutathione_S-Trfase_N"/>
</dbReference>
<keyword evidence="4" id="KW-1185">Reference proteome</keyword>
<dbReference type="InterPro" id="IPR050983">
    <property type="entry name" value="GST_Omega/HSP26"/>
</dbReference>
<dbReference type="Pfam" id="PF13417">
    <property type="entry name" value="GST_N_3"/>
    <property type="match status" value="1"/>
</dbReference>
<evidence type="ECO:0000313" key="4">
    <source>
        <dbReference type="Proteomes" id="UP000785679"/>
    </source>
</evidence>
<evidence type="ECO:0000259" key="2">
    <source>
        <dbReference type="PROSITE" id="PS50405"/>
    </source>
</evidence>
<dbReference type="PANTHER" id="PTHR43968:SF6">
    <property type="entry name" value="GLUTATHIONE S-TRANSFERASE OMEGA"/>
    <property type="match status" value="1"/>
</dbReference>
<dbReference type="Proteomes" id="UP000785679">
    <property type="component" value="Unassembled WGS sequence"/>
</dbReference>
<dbReference type="SUPFAM" id="SSF47616">
    <property type="entry name" value="GST C-terminal domain-like"/>
    <property type="match status" value="1"/>
</dbReference>
<dbReference type="PANTHER" id="PTHR43968">
    <property type="match status" value="1"/>
</dbReference>
<evidence type="ECO:0000259" key="1">
    <source>
        <dbReference type="PROSITE" id="PS50404"/>
    </source>
</evidence>
<comment type="caution">
    <text evidence="3">The sequence shown here is derived from an EMBL/GenBank/DDBJ whole genome shotgun (WGS) entry which is preliminary data.</text>
</comment>
<dbReference type="PROSITE" id="PS50405">
    <property type="entry name" value="GST_CTER"/>
    <property type="match status" value="1"/>
</dbReference>
<dbReference type="InterPro" id="IPR040079">
    <property type="entry name" value="Glutathione_S-Trfase"/>
</dbReference>
<dbReference type="Gene3D" id="3.40.30.10">
    <property type="entry name" value="Glutaredoxin"/>
    <property type="match status" value="1"/>
</dbReference>
<dbReference type="PROSITE" id="PS50404">
    <property type="entry name" value="GST_NTER"/>
    <property type="match status" value="1"/>
</dbReference>
<dbReference type="InterPro" id="IPR036282">
    <property type="entry name" value="Glutathione-S-Trfase_C_sf"/>
</dbReference>